<evidence type="ECO:0000256" key="1">
    <source>
        <dbReference type="SAM" id="MobiDB-lite"/>
    </source>
</evidence>
<reference evidence="2" key="1">
    <citation type="journal article" date="2014" name="Front. Microbiol.">
        <title>High frequency of phylogenetically diverse reductive dehalogenase-homologous genes in deep subseafloor sedimentary metagenomes.</title>
        <authorList>
            <person name="Kawai M."/>
            <person name="Futagami T."/>
            <person name="Toyoda A."/>
            <person name="Takaki Y."/>
            <person name="Nishi S."/>
            <person name="Hori S."/>
            <person name="Arai W."/>
            <person name="Tsubouchi T."/>
            <person name="Morono Y."/>
            <person name="Uchiyama I."/>
            <person name="Ito T."/>
            <person name="Fujiyama A."/>
            <person name="Inagaki F."/>
            <person name="Takami H."/>
        </authorList>
    </citation>
    <scope>NUCLEOTIDE SEQUENCE</scope>
    <source>
        <strain evidence="2">Expedition CK06-06</strain>
    </source>
</reference>
<organism evidence="2">
    <name type="scientific">marine sediment metagenome</name>
    <dbReference type="NCBI Taxonomy" id="412755"/>
    <lineage>
        <taxon>unclassified sequences</taxon>
        <taxon>metagenomes</taxon>
        <taxon>ecological metagenomes</taxon>
    </lineage>
</organism>
<dbReference type="AlphaFoldDB" id="X1J0U2"/>
<sequence length="70" mass="8080">FVDKRPISLIGIEKEKYGIFLHDLVKVNNHKLPVQLLDIKNIPRPDRNSEELGPEPDHIRTVISAEKEVK</sequence>
<proteinExistence type="predicted"/>
<gene>
    <name evidence="2" type="ORF">S03H2_63797</name>
</gene>
<evidence type="ECO:0000313" key="2">
    <source>
        <dbReference type="EMBL" id="GAH87582.1"/>
    </source>
</evidence>
<name>X1J0U2_9ZZZZ</name>
<accession>X1J0U2</accession>
<comment type="caution">
    <text evidence="2">The sequence shown here is derived from an EMBL/GenBank/DDBJ whole genome shotgun (WGS) entry which is preliminary data.</text>
</comment>
<protein>
    <submittedName>
        <fullName evidence="2">Uncharacterized protein</fullName>
    </submittedName>
</protein>
<dbReference type="EMBL" id="BARU01041368">
    <property type="protein sequence ID" value="GAH87582.1"/>
    <property type="molecule type" value="Genomic_DNA"/>
</dbReference>
<feature type="region of interest" description="Disordered" evidence="1">
    <location>
        <begin position="43"/>
        <end position="70"/>
    </location>
</feature>
<feature type="non-terminal residue" evidence="2">
    <location>
        <position position="1"/>
    </location>
</feature>